<dbReference type="PANTHER" id="PTHR43708">
    <property type="entry name" value="CONSERVED EXPRESSED OXIDOREDUCTASE (EUROFUNG)"/>
    <property type="match status" value="1"/>
</dbReference>
<name>A0A101PVK6_STRCK</name>
<reference evidence="3 4" key="1">
    <citation type="submission" date="2015-10" db="EMBL/GenBank/DDBJ databases">
        <title>Draft genome sequence of Streptomyces corchorusii DSM 40340, type strain for the species Streptomyces corchorusii.</title>
        <authorList>
            <person name="Ruckert C."/>
            <person name="Winkler A."/>
            <person name="Kalinowski J."/>
            <person name="Kampfer P."/>
            <person name="Glaeser S."/>
        </authorList>
    </citation>
    <scope>NUCLEOTIDE SEQUENCE [LARGE SCALE GENOMIC DNA]</scope>
    <source>
        <strain evidence="3 4">DSM 40340</strain>
    </source>
</reference>
<dbReference type="Pfam" id="PF22685">
    <property type="entry name" value="Gal80p_C-like"/>
    <property type="match status" value="1"/>
</dbReference>
<keyword evidence="3" id="KW-0808">Transferase</keyword>
<evidence type="ECO:0000313" key="3">
    <source>
        <dbReference type="EMBL" id="KUN18466.1"/>
    </source>
</evidence>
<dbReference type="Gene3D" id="3.30.360.10">
    <property type="entry name" value="Dihydrodipicolinate Reductase, domain 2"/>
    <property type="match status" value="1"/>
</dbReference>
<dbReference type="Pfam" id="PF01408">
    <property type="entry name" value="GFO_IDH_MocA"/>
    <property type="match status" value="1"/>
</dbReference>
<dbReference type="Proteomes" id="UP000053398">
    <property type="component" value="Unassembled WGS sequence"/>
</dbReference>
<comment type="caution">
    <text evidence="3">The sequence shown here is derived from an EMBL/GenBank/DDBJ whole genome shotgun (WGS) entry which is preliminary data.</text>
</comment>
<dbReference type="InterPro" id="IPR036291">
    <property type="entry name" value="NAD(P)-bd_dom_sf"/>
</dbReference>
<keyword evidence="3" id="KW-0012">Acyltransferase</keyword>
<sequence>MGDTIGVGIVGLSATGNWGSLAHWPALKAIPRLQLRGLTARSPQSTAAAATLYGVPGYDSVAEMTSREDIDLIAITVRVPEHRELLGPVLESGKAVLCEWPLARNLAEAEFLRDTGRPGPRFTGLQGHVSPTTRWVRDLIADGYVGEVLSSSMICSFPGGGPTFTSASAYTADAANGATMMSIPFAHALDMQAVTLGELTETTATVATLRTQAVNTDTGATIPKTAPDQIAVTGRLPGGAVAGMHFRGGALRTTPFAWEIDGTRGSLRITGDVGLPMSAALTVEGARDKESLSPLAPPAEYDRFPELSGTPAHNVAHLYAQIVEALSGRDSDAPTFEHAVELHRWIEAIAAKATAR</sequence>
<dbReference type="RefSeq" id="WP_059265775.1">
    <property type="nucleotide sequence ID" value="NZ_KQ948366.1"/>
</dbReference>
<organism evidence="3 4">
    <name type="scientific">Streptomyces corchorusii</name>
    <name type="common">Streptomyces chibaensis</name>
    <dbReference type="NCBI Taxonomy" id="1903"/>
    <lineage>
        <taxon>Bacteria</taxon>
        <taxon>Bacillati</taxon>
        <taxon>Actinomycetota</taxon>
        <taxon>Actinomycetes</taxon>
        <taxon>Kitasatosporales</taxon>
        <taxon>Streptomycetaceae</taxon>
        <taxon>Streptomyces</taxon>
    </lineage>
</organism>
<keyword evidence="4" id="KW-1185">Reference proteome</keyword>
<dbReference type="InterPro" id="IPR055080">
    <property type="entry name" value="Gal80p-like_C"/>
</dbReference>
<accession>A0A101PVK6</accession>
<dbReference type="GO" id="GO:0016746">
    <property type="term" value="F:acyltransferase activity"/>
    <property type="evidence" value="ECO:0007669"/>
    <property type="project" value="UniProtKB-KW"/>
</dbReference>
<feature type="domain" description="Gal80p-like C-terminal" evidence="2">
    <location>
        <begin position="131"/>
        <end position="271"/>
    </location>
</feature>
<dbReference type="SUPFAM" id="SSF51735">
    <property type="entry name" value="NAD(P)-binding Rossmann-fold domains"/>
    <property type="match status" value="1"/>
</dbReference>
<protein>
    <submittedName>
        <fullName evidence="3">Acyl-phosphate glycerol 3-phosphate acyltransferase</fullName>
    </submittedName>
</protein>
<dbReference type="EMBL" id="LMWP01000043">
    <property type="protein sequence ID" value="KUN18466.1"/>
    <property type="molecule type" value="Genomic_DNA"/>
</dbReference>
<feature type="domain" description="Gfo/Idh/MocA-like oxidoreductase N-terminal" evidence="1">
    <location>
        <begin position="6"/>
        <end position="112"/>
    </location>
</feature>
<evidence type="ECO:0000259" key="1">
    <source>
        <dbReference type="Pfam" id="PF01408"/>
    </source>
</evidence>
<dbReference type="Gene3D" id="3.40.50.720">
    <property type="entry name" value="NAD(P)-binding Rossmann-like Domain"/>
    <property type="match status" value="1"/>
</dbReference>
<evidence type="ECO:0000313" key="4">
    <source>
        <dbReference type="Proteomes" id="UP000053398"/>
    </source>
</evidence>
<dbReference type="GO" id="GO:0000166">
    <property type="term" value="F:nucleotide binding"/>
    <property type="evidence" value="ECO:0007669"/>
    <property type="project" value="InterPro"/>
</dbReference>
<dbReference type="InterPro" id="IPR000683">
    <property type="entry name" value="Gfo/Idh/MocA-like_OxRdtase_N"/>
</dbReference>
<gene>
    <name evidence="3" type="ORF">AQJ11_34015</name>
</gene>
<dbReference type="PANTHER" id="PTHR43708:SF1">
    <property type="entry name" value="GALACTOSE_LACTOSE METABOLISM REGULATORY PROTEIN GAL80"/>
    <property type="match status" value="1"/>
</dbReference>
<proteinExistence type="predicted"/>
<evidence type="ECO:0000259" key="2">
    <source>
        <dbReference type="Pfam" id="PF22685"/>
    </source>
</evidence>
<dbReference type="AlphaFoldDB" id="A0A101PVK6"/>
<dbReference type="SUPFAM" id="SSF55347">
    <property type="entry name" value="Glyceraldehyde-3-phosphate dehydrogenase-like, C-terminal domain"/>
    <property type="match status" value="1"/>
</dbReference>
<dbReference type="InterPro" id="IPR051317">
    <property type="entry name" value="Gfo/Idh/MocA_oxidoreduct"/>
</dbReference>